<protein>
    <submittedName>
        <fullName evidence="1">Uncharacterized protein</fullName>
    </submittedName>
</protein>
<evidence type="ECO:0000313" key="2">
    <source>
        <dbReference type="Proteomes" id="UP000316639"/>
    </source>
</evidence>
<proteinExistence type="predicted"/>
<comment type="caution">
    <text evidence="1">The sequence shown here is derived from an EMBL/GenBank/DDBJ whole genome shotgun (WGS) entry which is preliminary data.</text>
</comment>
<dbReference type="OrthoDB" id="3191145at2"/>
<keyword evidence="2" id="KW-1185">Reference proteome</keyword>
<name>A0A563F2N7_9PSEU</name>
<dbReference type="Proteomes" id="UP000316639">
    <property type="component" value="Unassembled WGS sequence"/>
</dbReference>
<dbReference type="RefSeq" id="WP_146348804.1">
    <property type="nucleotide sequence ID" value="NZ_VOBR01000001.1"/>
</dbReference>
<gene>
    <name evidence="1" type="ORF">FKR81_00150</name>
</gene>
<evidence type="ECO:0000313" key="1">
    <source>
        <dbReference type="EMBL" id="TWP54021.1"/>
    </source>
</evidence>
<dbReference type="AlphaFoldDB" id="A0A563F2N7"/>
<dbReference type="EMBL" id="VOBR01000001">
    <property type="protein sequence ID" value="TWP54021.1"/>
    <property type="molecule type" value="Genomic_DNA"/>
</dbReference>
<reference evidence="1 2" key="1">
    <citation type="submission" date="2019-07" db="EMBL/GenBank/DDBJ databases">
        <title>Lentzea xizangensis sp. nov., isolated from Qinghai-Tibetan Plateau Soils.</title>
        <authorList>
            <person name="Huang J."/>
        </authorList>
    </citation>
    <scope>NUCLEOTIDE SEQUENCE [LARGE SCALE GENOMIC DNA]</scope>
    <source>
        <strain evidence="1 2">FXJ1.1311</strain>
    </source>
</reference>
<sequence length="92" mass="10440">MAQLLVADFLPPVWLPDERTRMLRRQVVRRRPPVSDLFGRTGRTWLAHLDLPADEQQAVGALLRQLDFHGEELGLVDGELAREALGDRSRDG</sequence>
<accession>A0A563F2N7</accession>
<organism evidence="1 2">
    <name type="scientific">Lentzea tibetensis</name>
    <dbReference type="NCBI Taxonomy" id="2591470"/>
    <lineage>
        <taxon>Bacteria</taxon>
        <taxon>Bacillati</taxon>
        <taxon>Actinomycetota</taxon>
        <taxon>Actinomycetes</taxon>
        <taxon>Pseudonocardiales</taxon>
        <taxon>Pseudonocardiaceae</taxon>
        <taxon>Lentzea</taxon>
    </lineage>
</organism>